<sequence>MNKWQDIFRRNTGMNLYVWLVCFILPFYFIIGSFSKGHVVFGVLVVIIFFSSNLLSLIFKGWQTYLWYGVQISISALMGVLFGFVYFSLFLAFFIGNIQNKAGFITLYTVHLVSTLGMIYYSLFTNNEVVITQLPFVLISLIAVILVPVNTHNKNKQDQLQGQLEHANKRISELVKLEERQRIARDLHDTLGQKLSLIGLKSELAGKLITRNPRQAQEEMRDVRQTARTALKEVREMVTQMRGTRLEDELFRVEQILKAADIESVIVWEHEPSDISLMTENVLSMCLKEAVTNVVKHSEATICNISIRPSRTELVLRVKDNGIGIHLQQGTYHGNGLRGMRERLEFINGSMSINSSQGTDLIIVVPNAVQRQV</sequence>
<dbReference type="PANTHER" id="PTHR24421:SF63">
    <property type="entry name" value="SENSOR HISTIDINE KINASE DESK"/>
    <property type="match status" value="1"/>
</dbReference>
<evidence type="ECO:0000256" key="3">
    <source>
        <dbReference type="ARBA" id="ARBA00022679"/>
    </source>
</evidence>
<feature type="transmembrane region" description="Helical" evidence="6">
    <location>
        <begin position="65"/>
        <end position="95"/>
    </location>
</feature>
<dbReference type="InterPro" id="IPR011712">
    <property type="entry name" value="Sig_transdc_His_kin_sub3_dim/P"/>
</dbReference>
<evidence type="ECO:0000256" key="5">
    <source>
        <dbReference type="ARBA" id="ARBA00023012"/>
    </source>
</evidence>
<keyword evidence="5" id="KW-0902">Two-component regulatory system</keyword>
<feature type="transmembrane region" description="Helical" evidence="6">
    <location>
        <begin position="129"/>
        <end position="149"/>
    </location>
</feature>
<dbReference type="GO" id="GO:0016301">
    <property type="term" value="F:kinase activity"/>
    <property type="evidence" value="ECO:0007669"/>
    <property type="project" value="UniProtKB-KW"/>
</dbReference>
<dbReference type="InterPro" id="IPR056374">
    <property type="entry name" value="DesK/YvfT_N"/>
</dbReference>
<evidence type="ECO:0000259" key="7">
    <source>
        <dbReference type="Pfam" id="PF02518"/>
    </source>
</evidence>
<protein>
    <recommendedName>
        <fullName evidence="2">histidine kinase</fullName>
        <ecNumber evidence="2">2.7.13.3</ecNumber>
    </recommendedName>
</protein>
<dbReference type="InterPro" id="IPR003594">
    <property type="entry name" value="HATPase_dom"/>
</dbReference>
<feature type="domain" description="DesK/YvfT N-terminal" evidence="9">
    <location>
        <begin position="1"/>
        <end position="151"/>
    </location>
</feature>
<dbReference type="InterPro" id="IPR050482">
    <property type="entry name" value="Sensor_HK_TwoCompSys"/>
</dbReference>
<accession>A0ABT9C6F2</accession>
<dbReference type="EC" id="2.7.13.3" evidence="2"/>
<evidence type="ECO:0000259" key="9">
    <source>
        <dbReference type="Pfam" id="PF23540"/>
    </source>
</evidence>
<name>A0ABT9C6F2_9BACL</name>
<evidence type="ECO:0000256" key="6">
    <source>
        <dbReference type="SAM" id="Phobius"/>
    </source>
</evidence>
<dbReference type="RefSeq" id="WP_305022035.1">
    <property type="nucleotide sequence ID" value="NZ_JAUQTB010000001.1"/>
</dbReference>
<evidence type="ECO:0000256" key="1">
    <source>
        <dbReference type="ARBA" id="ARBA00000085"/>
    </source>
</evidence>
<dbReference type="PANTHER" id="PTHR24421">
    <property type="entry name" value="NITRATE/NITRITE SENSOR PROTEIN NARX-RELATED"/>
    <property type="match status" value="1"/>
</dbReference>
<evidence type="ECO:0000256" key="4">
    <source>
        <dbReference type="ARBA" id="ARBA00022777"/>
    </source>
</evidence>
<dbReference type="EMBL" id="JAUQTB010000001">
    <property type="protein sequence ID" value="MDO7904836.1"/>
    <property type="molecule type" value="Genomic_DNA"/>
</dbReference>
<keyword evidence="11" id="KW-1185">Reference proteome</keyword>
<dbReference type="Proteomes" id="UP001240171">
    <property type="component" value="Unassembled WGS sequence"/>
</dbReference>
<keyword evidence="3" id="KW-0808">Transferase</keyword>
<dbReference type="Pfam" id="PF02518">
    <property type="entry name" value="HATPase_c"/>
    <property type="match status" value="1"/>
</dbReference>
<evidence type="ECO:0000313" key="11">
    <source>
        <dbReference type="Proteomes" id="UP001240171"/>
    </source>
</evidence>
<keyword evidence="4 10" id="KW-0418">Kinase</keyword>
<feature type="transmembrane region" description="Helical" evidence="6">
    <location>
        <begin position="38"/>
        <end position="59"/>
    </location>
</feature>
<feature type="domain" description="Histidine kinase/HSP90-like ATPase" evidence="7">
    <location>
        <begin position="281"/>
        <end position="367"/>
    </location>
</feature>
<dbReference type="Gene3D" id="1.20.5.1930">
    <property type="match status" value="1"/>
</dbReference>
<feature type="domain" description="Signal transduction histidine kinase subgroup 3 dimerisation and phosphoacceptor" evidence="8">
    <location>
        <begin position="179"/>
        <end position="244"/>
    </location>
</feature>
<evidence type="ECO:0000313" key="10">
    <source>
        <dbReference type="EMBL" id="MDO7904836.1"/>
    </source>
</evidence>
<feature type="transmembrane region" description="Helical" evidence="6">
    <location>
        <begin position="102"/>
        <end position="123"/>
    </location>
</feature>
<dbReference type="InterPro" id="IPR036890">
    <property type="entry name" value="HATPase_C_sf"/>
</dbReference>
<dbReference type="Gene3D" id="3.30.565.10">
    <property type="entry name" value="Histidine kinase-like ATPase, C-terminal domain"/>
    <property type="match status" value="1"/>
</dbReference>
<feature type="transmembrane region" description="Helical" evidence="6">
    <location>
        <begin position="12"/>
        <end position="31"/>
    </location>
</feature>
<evidence type="ECO:0000256" key="2">
    <source>
        <dbReference type="ARBA" id="ARBA00012438"/>
    </source>
</evidence>
<keyword evidence="6" id="KW-0812">Transmembrane</keyword>
<keyword evidence="6" id="KW-1133">Transmembrane helix</keyword>
<gene>
    <name evidence="10" type="ORF">Q5741_00245</name>
</gene>
<dbReference type="CDD" id="cd16917">
    <property type="entry name" value="HATPase_UhpB-NarQ-NarX-like"/>
    <property type="match status" value="1"/>
</dbReference>
<dbReference type="Pfam" id="PF23540">
    <property type="entry name" value="DesK_N"/>
    <property type="match status" value="1"/>
</dbReference>
<dbReference type="Pfam" id="PF07730">
    <property type="entry name" value="HisKA_3"/>
    <property type="match status" value="1"/>
</dbReference>
<proteinExistence type="predicted"/>
<comment type="catalytic activity">
    <reaction evidence="1">
        <text>ATP + protein L-histidine = ADP + protein N-phospho-L-histidine.</text>
        <dbReference type="EC" id="2.7.13.3"/>
    </reaction>
</comment>
<comment type="caution">
    <text evidence="10">The sequence shown here is derived from an EMBL/GenBank/DDBJ whole genome shotgun (WGS) entry which is preliminary data.</text>
</comment>
<dbReference type="SUPFAM" id="SSF55874">
    <property type="entry name" value="ATPase domain of HSP90 chaperone/DNA topoisomerase II/histidine kinase"/>
    <property type="match status" value="1"/>
</dbReference>
<reference evidence="10 11" key="1">
    <citation type="submission" date="2023-07" db="EMBL/GenBank/DDBJ databases">
        <title>Paenibacillus sp. JX-17 nov. isolated from soil.</title>
        <authorList>
            <person name="Wan Y."/>
            <person name="Liu B."/>
        </authorList>
    </citation>
    <scope>NUCLEOTIDE SEQUENCE [LARGE SCALE GENOMIC DNA]</scope>
    <source>
        <strain evidence="10 11">JX-17</strain>
    </source>
</reference>
<organism evidence="10 11">
    <name type="scientific">Paenibacillus lacisoli</name>
    <dbReference type="NCBI Taxonomy" id="3064525"/>
    <lineage>
        <taxon>Bacteria</taxon>
        <taxon>Bacillati</taxon>
        <taxon>Bacillota</taxon>
        <taxon>Bacilli</taxon>
        <taxon>Bacillales</taxon>
        <taxon>Paenibacillaceae</taxon>
        <taxon>Paenibacillus</taxon>
    </lineage>
</organism>
<evidence type="ECO:0000259" key="8">
    <source>
        <dbReference type="Pfam" id="PF07730"/>
    </source>
</evidence>
<keyword evidence="6" id="KW-0472">Membrane</keyword>